<accession>A0A9D3YGY8</accession>
<keyword evidence="3" id="KW-1185">Reference proteome</keyword>
<dbReference type="Proteomes" id="UP000828390">
    <property type="component" value="Unassembled WGS sequence"/>
</dbReference>
<sequence>MYVYLMELHIMSGEKSRSSFKVVLKIIKHCQEEGTAGQELVQGVLLGLEVDNRLEITNCFPFPRHSEEEDFDEVQYQMEMMRNLRKVNIDHLHSFRLTVQLPALYR</sequence>
<name>A0A9D3YGY8_DREPO</name>
<protein>
    <recommendedName>
        <fullName evidence="1">JAB1/MPN/MOV34 metalloenzyme domain-containing protein</fullName>
    </recommendedName>
</protein>
<evidence type="ECO:0000313" key="3">
    <source>
        <dbReference type="Proteomes" id="UP000828390"/>
    </source>
</evidence>
<dbReference type="AlphaFoldDB" id="A0A9D3YGY8"/>
<gene>
    <name evidence="2" type="ORF">DPMN_085905</name>
</gene>
<dbReference type="Pfam" id="PF01398">
    <property type="entry name" value="JAB"/>
    <property type="match status" value="1"/>
</dbReference>
<organism evidence="2 3">
    <name type="scientific">Dreissena polymorpha</name>
    <name type="common">Zebra mussel</name>
    <name type="synonym">Mytilus polymorpha</name>
    <dbReference type="NCBI Taxonomy" id="45954"/>
    <lineage>
        <taxon>Eukaryota</taxon>
        <taxon>Metazoa</taxon>
        <taxon>Spiralia</taxon>
        <taxon>Lophotrochozoa</taxon>
        <taxon>Mollusca</taxon>
        <taxon>Bivalvia</taxon>
        <taxon>Autobranchia</taxon>
        <taxon>Heteroconchia</taxon>
        <taxon>Euheterodonta</taxon>
        <taxon>Imparidentia</taxon>
        <taxon>Neoheterodontei</taxon>
        <taxon>Myida</taxon>
        <taxon>Dreissenoidea</taxon>
        <taxon>Dreissenidae</taxon>
        <taxon>Dreissena</taxon>
    </lineage>
</organism>
<comment type="caution">
    <text evidence="2">The sequence shown here is derived from an EMBL/GenBank/DDBJ whole genome shotgun (WGS) entry which is preliminary data.</text>
</comment>
<evidence type="ECO:0000259" key="1">
    <source>
        <dbReference type="Pfam" id="PF01398"/>
    </source>
</evidence>
<evidence type="ECO:0000313" key="2">
    <source>
        <dbReference type="EMBL" id="KAH3698385.1"/>
    </source>
</evidence>
<proteinExistence type="predicted"/>
<dbReference type="InterPro" id="IPR000555">
    <property type="entry name" value="JAMM/MPN+_dom"/>
</dbReference>
<reference evidence="2" key="2">
    <citation type="submission" date="2020-11" db="EMBL/GenBank/DDBJ databases">
        <authorList>
            <person name="McCartney M.A."/>
            <person name="Auch B."/>
            <person name="Kono T."/>
            <person name="Mallez S."/>
            <person name="Becker A."/>
            <person name="Gohl D.M."/>
            <person name="Silverstein K.A.T."/>
            <person name="Koren S."/>
            <person name="Bechman K.B."/>
            <person name="Herman A."/>
            <person name="Abrahante J.E."/>
            <person name="Garbe J."/>
        </authorList>
    </citation>
    <scope>NUCLEOTIDE SEQUENCE</scope>
    <source>
        <strain evidence="2">Duluth1</strain>
        <tissue evidence="2">Whole animal</tissue>
    </source>
</reference>
<dbReference type="EMBL" id="JAIWYP010000016">
    <property type="protein sequence ID" value="KAH3698385.1"/>
    <property type="molecule type" value="Genomic_DNA"/>
</dbReference>
<dbReference type="GO" id="GO:0008237">
    <property type="term" value="F:metallopeptidase activity"/>
    <property type="evidence" value="ECO:0007669"/>
    <property type="project" value="InterPro"/>
</dbReference>
<dbReference type="Gene3D" id="3.40.140.10">
    <property type="entry name" value="Cytidine Deaminase, domain 2"/>
    <property type="match status" value="1"/>
</dbReference>
<reference evidence="2" key="1">
    <citation type="journal article" date="2019" name="bioRxiv">
        <title>The Genome of the Zebra Mussel, Dreissena polymorpha: A Resource for Invasive Species Research.</title>
        <authorList>
            <person name="McCartney M.A."/>
            <person name="Auch B."/>
            <person name="Kono T."/>
            <person name="Mallez S."/>
            <person name="Zhang Y."/>
            <person name="Obille A."/>
            <person name="Becker A."/>
            <person name="Abrahante J.E."/>
            <person name="Garbe J."/>
            <person name="Badalamenti J.P."/>
            <person name="Herman A."/>
            <person name="Mangelson H."/>
            <person name="Liachko I."/>
            <person name="Sullivan S."/>
            <person name="Sone E.D."/>
            <person name="Koren S."/>
            <person name="Silverstein K.A.T."/>
            <person name="Beckman K.B."/>
            <person name="Gohl D.M."/>
        </authorList>
    </citation>
    <scope>NUCLEOTIDE SEQUENCE</scope>
    <source>
        <strain evidence="2">Duluth1</strain>
        <tissue evidence="2">Whole animal</tissue>
    </source>
</reference>
<feature type="domain" description="JAB1/MPN/MOV34 metalloenzyme" evidence="1">
    <location>
        <begin position="21"/>
        <end position="88"/>
    </location>
</feature>